<keyword evidence="7" id="KW-0067">ATP-binding</keyword>
<dbReference type="Gene3D" id="3.30.450.40">
    <property type="match status" value="1"/>
</dbReference>
<dbReference type="PANTHER" id="PTHR24421:SF10">
    <property type="entry name" value="NITRATE_NITRITE SENSOR PROTEIN NARQ"/>
    <property type="match status" value="1"/>
</dbReference>
<accession>S7V781</accession>
<name>S7V781_DESML</name>
<feature type="domain" description="Histidine kinase/HSP90-like ATPase" evidence="9">
    <location>
        <begin position="348"/>
        <end position="446"/>
    </location>
</feature>
<dbReference type="SUPFAM" id="SSF55781">
    <property type="entry name" value="GAF domain-like"/>
    <property type="match status" value="1"/>
</dbReference>
<keyword evidence="8" id="KW-0902">Two-component regulatory system</keyword>
<organism evidence="10 11">
    <name type="scientific">Desulfococcus multivorans DSM 2059</name>
    <dbReference type="NCBI Taxonomy" id="1121405"/>
    <lineage>
        <taxon>Bacteria</taxon>
        <taxon>Pseudomonadati</taxon>
        <taxon>Thermodesulfobacteriota</taxon>
        <taxon>Desulfobacteria</taxon>
        <taxon>Desulfobacterales</taxon>
        <taxon>Desulfococcaceae</taxon>
        <taxon>Desulfococcus</taxon>
    </lineage>
</organism>
<evidence type="ECO:0000256" key="3">
    <source>
        <dbReference type="ARBA" id="ARBA00022553"/>
    </source>
</evidence>
<keyword evidence="3" id="KW-0597">Phosphoprotein</keyword>
<dbReference type="OrthoDB" id="6231at2"/>
<comment type="catalytic activity">
    <reaction evidence="1">
        <text>ATP + protein L-histidine = ADP + protein N-phospho-L-histidine.</text>
        <dbReference type="EC" id="2.7.13.3"/>
    </reaction>
</comment>
<evidence type="ECO:0000256" key="2">
    <source>
        <dbReference type="ARBA" id="ARBA00012438"/>
    </source>
</evidence>
<dbReference type="STRING" id="897.B2D07_03950"/>
<dbReference type="GO" id="GO:0000155">
    <property type="term" value="F:phosphorelay sensor kinase activity"/>
    <property type="evidence" value="ECO:0007669"/>
    <property type="project" value="InterPro"/>
</dbReference>
<dbReference type="InterPro" id="IPR036890">
    <property type="entry name" value="HATPase_C_sf"/>
</dbReference>
<dbReference type="InterPro" id="IPR050482">
    <property type="entry name" value="Sensor_HK_TwoCompSys"/>
</dbReference>
<dbReference type="Proteomes" id="UP000014977">
    <property type="component" value="Unassembled WGS sequence"/>
</dbReference>
<evidence type="ECO:0000256" key="7">
    <source>
        <dbReference type="ARBA" id="ARBA00022840"/>
    </source>
</evidence>
<protein>
    <recommendedName>
        <fullName evidence="2">histidine kinase</fullName>
        <ecNumber evidence="2">2.7.13.3</ecNumber>
    </recommendedName>
</protein>
<sequence>MNDTSIYNECLELATRVEGLKNRIAQRREEKDKISHLNAVLSSIRDVSRLIIKEKDPQSLIQGICSSLIEKRSFHNAWIVLVDEHGRVTTGSEAGLGADFQKILQKIENDRMPRCCHMVLSEDRFLVTTNPCRECLNCPVSYMYDGRGSISARLEHDGRIYGILTVSVPIAYSQDPEEHELFKDVADDIAYALHSIDVERDRKRKEVALREARDKLERRVRERTRDLEVLSSRLLNAQEAERKRIAADLHDGIGQCLSAVKFMVETVIQQLDGKVARQAIKSLDALVPLLQESSEEIRNIIMNLRPSILDDLGILATIGWFCRQFTSVYSHIRLTKTIEIEEDQVPETLKIIIFRIVQEAMNNIAKYADAGAVSIYLGKKDNALELRIEDNGRGFSVDRFMTSGSSALAFGLTGMKERAELSGGSFRITSSPGKGTRVEARWGYSCVRSY</sequence>
<evidence type="ECO:0000259" key="9">
    <source>
        <dbReference type="SMART" id="SM00387"/>
    </source>
</evidence>
<proteinExistence type="predicted"/>
<dbReference type="GO" id="GO:0016020">
    <property type="term" value="C:membrane"/>
    <property type="evidence" value="ECO:0007669"/>
    <property type="project" value="InterPro"/>
</dbReference>
<keyword evidence="4" id="KW-0808">Transferase</keyword>
<dbReference type="SMART" id="SM00387">
    <property type="entry name" value="HATPase_c"/>
    <property type="match status" value="1"/>
</dbReference>
<dbReference type="RefSeq" id="WP_020876322.1">
    <property type="nucleotide sequence ID" value="NZ_ATHJ01000083.1"/>
</dbReference>
<evidence type="ECO:0000313" key="11">
    <source>
        <dbReference type="Proteomes" id="UP000014977"/>
    </source>
</evidence>
<dbReference type="CDD" id="cd16917">
    <property type="entry name" value="HATPase_UhpB-NarQ-NarX-like"/>
    <property type="match status" value="1"/>
</dbReference>
<evidence type="ECO:0000313" key="10">
    <source>
        <dbReference type="EMBL" id="EPR40408.1"/>
    </source>
</evidence>
<dbReference type="InterPro" id="IPR029016">
    <property type="entry name" value="GAF-like_dom_sf"/>
</dbReference>
<dbReference type="Pfam" id="PF02518">
    <property type="entry name" value="HATPase_c"/>
    <property type="match status" value="1"/>
</dbReference>
<dbReference type="Pfam" id="PF07730">
    <property type="entry name" value="HisKA_3"/>
    <property type="match status" value="1"/>
</dbReference>
<evidence type="ECO:0000256" key="6">
    <source>
        <dbReference type="ARBA" id="ARBA00022777"/>
    </source>
</evidence>
<gene>
    <name evidence="10" type="ORF">dsmv_0133</name>
</gene>
<dbReference type="eggNOG" id="COG2203">
    <property type="taxonomic scope" value="Bacteria"/>
</dbReference>
<comment type="caution">
    <text evidence="10">The sequence shown here is derived from an EMBL/GenBank/DDBJ whole genome shotgun (WGS) entry which is preliminary data.</text>
</comment>
<evidence type="ECO:0000256" key="5">
    <source>
        <dbReference type="ARBA" id="ARBA00022741"/>
    </source>
</evidence>
<dbReference type="InterPro" id="IPR011712">
    <property type="entry name" value="Sig_transdc_His_kin_sub3_dim/P"/>
</dbReference>
<dbReference type="EMBL" id="ATHJ01000083">
    <property type="protein sequence ID" value="EPR40408.1"/>
    <property type="molecule type" value="Genomic_DNA"/>
</dbReference>
<dbReference type="EC" id="2.7.13.3" evidence="2"/>
<keyword evidence="5" id="KW-0547">Nucleotide-binding</keyword>
<evidence type="ECO:0000256" key="1">
    <source>
        <dbReference type="ARBA" id="ARBA00000085"/>
    </source>
</evidence>
<evidence type="ECO:0000256" key="8">
    <source>
        <dbReference type="ARBA" id="ARBA00023012"/>
    </source>
</evidence>
<evidence type="ECO:0000256" key="4">
    <source>
        <dbReference type="ARBA" id="ARBA00022679"/>
    </source>
</evidence>
<reference evidence="10 11" key="1">
    <citation type="journal article" date="2013" name="Genome Announc.">
        <title>Draft genome sequences for three mercury-methylating, sulfate-reducing bacteria.</title>
        <authorList>
            <person name="Brown S.D."/>
            <person name="Hurt R.A.Jr."/>
            <person name="Gilmour C.C."/>
            <person name="Elias D.A."/>
        </authorList>
    </citation>
    <scope>NUCLEOTIDE SEQUENCE [LARGE SCALE GENOMIC DNA]</scope>
    <source>
        <strain evidence="10 11">DSM 2059</strain>
    </source>
</reference>
<dbReference type="GO" id="GO:0046983">
    <property type="term" value="F:protein dimerization activity"/>
    <property type="evidence" value="ECO:0007669"/>
    <property type="project" value="InterPro"/>
</dbReference>
<dbReference type="Gene3D" id="3.30.565.10">
    <property type="entry name" value="Histidine kinase-like ATPase, C-terminal domain"/>
    <property type="match status" value="1"/>
</dbReference>
<dbReference type="eggNOG" id="COG4585">
    <property type="taxonomic scope" value="Bacteria"/>
</dbReference>
<dbReference type="SUPFAM" id="SSF55874">
    <property type="entry name" value="ATPase domain of HSP90 chaperone/DNA topoisomerase II/histidine kinase"/>
    <property type="match status" value="1"/>
</dbReference>
<keyword evidence="11" id="KW-1185">Reference proteome</keyword>
<dbReference type="InterPro" id="IPR003594">
    <property type="entry name" value="HATPase_dom"/>
</dbReference>
<dbReference type="GO" id="GO:0005524">
    <property type="term" value="F:ATP binding"/>
    <property type="evidence" value="ECO:0007669"/>
    <property type="project" value="UniProtKB-KW"/>
</dbReference>
<keyword evidence="6 10" id="KW-0418">Kinase</keyword>
<dbReference type="AlphaFoldDB" id="S7V781"/>
<dbReference type="PANTHER" id="PTHR24421">
    <property type="entry name" value="NITRATE/NITRITE SENSOR PROTEIN NARX-RELATED"/>
    <property type="match status" value="1"/>
</dbReference>
<dbReference type="Gene3D" id="1.20.5.1930">
    <property type="match status" value="1"/>
</dbReference>